<name>A0A7J6UVB0_THATH</name>
<keyword evidence="4 6" id="KW-0442">Lipid degradation</keyword>
<dbReference type="EC" id="3.1.1.-" evidence="7"/>
<dbReference type="FunFam" id="3.40.1090.10:FF:000005">
    <property type="entry name" value="Patatin"/>
    <property type="match status" value="1"/>
</dbReference>
<evidence type="ECO:0000313" key="10">
    <source>
        <dbReference type="Proteomes" id="UP000554482"/>
    </source>
</evidence>
<comment type="function">
    <text evidence="7">Lipolytic acyl hydrolase (LAH).</text>
</comment>
<organism evidence="9 10">
    <name type="scientific">Thalictrum thalictroides</name>
    <name type="common">Rue-anemone</name>
    <name type="synonym">Anemone thalictroides</name>
    <dbReference type="NCBI Taxonomy" id="46969"/>
    <lineage>
        <taxon>Eukaryota</taxon>
        <taxon>Viridiplantae</taxon>
        <taxon>Streptophyta</taxon>
        <taxon>Embryophyta</taxon>
        <taxon>Tracheophyta</taxon>
        <taxon>Spermatophyta</taxon>
        <taxon>Magnoliopsida</taxon>
        <taxon>Ranunculales</taxon>
        <taxon>Ranunculaceae</taxon>
        <taxon>Thalictroideae</taxon>
        <taxon>Thalictrum</taxon>
    </lineage>
</organism>
<comment type="domain">
    <text evidence="7">The nitrogen atoms of the two glycine residues in the GGXR motif define the oxyanion hole, and stabilize the oxyanion that forms during the nucleophilic attack by the catalytic serine during substrate cleavage.</text>
</comment>
<dbReference type="PANTHER" id="PTHR32176:SF109">
    <property type="entry name" value="PATATIN-LIKE PROTEIN 2"/>
    <property type="match status" value="1"/>
</dbReference>
<comment type="similarity">
    <text evidence="1 7">Belongs to the patatin family.</text>
</comment>
<dbReference type="GO" id="GO:0006952">
    <property type="term" value="P:defense response"/>
    <property type="evidence" value="ECO:0007669"/>
    <property type="project" value="UniProtKB-KW"/>
</dbReference>
<feature type="active site" description="Proton acceptor" evidence="6">
    <location>
        <position position="227"/>
    </location>
</feature>
<dbReference type="AlphaFoldDB" id="A0A7J6UVB0"/>
<evidence type="ECO:0000256" key="7">
    <source>
        <dbReference type="RuleBase" id="RU361262"/>
    </source>
</evidence>
<dbReference type="CDD" id="cd07214">
    <property type="entry name" value="Pat17_isozyme_like"/>
    <property type="match status" value="1"/>
</dbReference>
<gene>
    <name evidence="9" type="ORF">FRX31_034011</name>
</gene>
<protein>
    <recommendedName>
        <fullName evidence="7">Patatin</fullName>
        <ecNumber evidence="7">3.1.1.-</ecNumber>
    </recommendedName>
</protein>
<comment type="caution">
    <text evidence="9">The sequence shown here is derived from an EMBL/GenBank/DDBJ whole genome shotgun (WGS) entry which is preliminary data.</text>
</comment>
<evidence type="ECO:0000256" key="5">
    <source>
        <dbReference type="ARBA" id="ARBA00023098"/>
    </source>
</evidence>
<dbReference type="EMBL" id="JABWDY010042788">
    <property type="protein sequence ID" value="KAF5176401.1"/>
    <property type="molecule type" value="Genomic_DNA"/>
</dbReference>
<accession>A0A7J6UVB0</accession>
<keyword evidence="10" id="KW-1185">Reference proteome</keyword>
<feature type="short sequence motif" description="GXGXXG" evidence="6">
    <location>
        <begin position="26"/>
        <end position="31"/>
    </location>
</feature>
<evidence type="ECO:0000256" key="2">
    <source>
        <dbReference type="ARBA" id="ARBA00022801"/>
    </source>
</evidence>
<dbReference type="GO" id="GO:0047372">
    <property type="term" value="F:monoacylglycerol lipase activity"/>
    <property type="evidence" value="ECO:0007669"/>
    <property type="project" value="TreeGrafter"/>
</dbReference>
<feature type="short sequence motif" description="DGA/G" evidence="6">
    <location>
        <begin position="227"/>
        <end position="229"/>
    </location>
</feature>
<feature type="domain" description="PNPLA" evidence="8">
    <location>
        <begin position="22"/>
        <end position="240"/>
    </location>
</feature>
<dbReference type="Pfam" id="PF01734">
    <property type="entry name" value="Patatin"/>
    <property type="match status" value="1"/>
</dbReference>
<dbReference type="Gene3D" id="3.40.1090.10">
    <property type="entry name" value="Cytosolic phospholipase A2 catalytic domain"/>
    <property type="match status" value="1"/>
</dbReference>
<evidence type="ECO:0000256" key="1">
    <source>
        <dbReference type="ARBA" id="ARBA00010240"/>
    </source>
</evidence>
<dbReference type="PROSITE" id="PS51635">
    <property type="entry name" value="PNPLA"/>
    <property type="match status" value="1"/>
</dbReference>
<evidence type="ECO:0000256" key="3">
    <source>
        <dbReference type="ARBA" id="ARBA00022821"/>
    </source>
</evidence>
<dbReference type="GO" id="GO:0016042">
    <property type="term" value="P:lipid catabolic process"/>
    <property type="evidence" value="ECO:0007669"/>
    <property type="project" value="UniProtKB-UniRule"/>
</dbReference>
<keyword evidence="2 6" id="KW-0378">Hydrolase</keyword>
<reference evidence="9 10" key="1">
    <citation type="submission" date="2020-06" db="EMBL/GenBank/DDBJ databases">
        <title>Transcriptomic and genomic resources for Thalictrum thalictroides and T. hernandezii: Facilitating candidate gene discovery in an emerging model plant lineage.</title>
        <authorList>
            <person name="Arias T."/>
            <person name="Riano-Pachon D.M."/>
            <person name="Di Stilio V.S."/>
        </authorList>
    </citation>
    <scope>NUCLEOTIDE SEQUENCE [LARGE SCALE GENOMIC DNA]</scope>
    <source>
        <strain evidence="10">cv. WT478/WT964</strain>
        <tissue evidence="9">Leaves</tissue>
    </source>
</reference>
<feature type="short sequence motif" description="GXSXG" evidence="6">
    <location>
        <begin position="64"/>
        <end position="68"/>
    </location>
</feature>
<dbReference type="InterPro" id="IPR016035">
    <property type="entry name" value="Acyl_Trfase/lysoPLipase"/>
</dbReference>
<evidence type="ECO:0000313" key="9">
    <source>
        <dbReference type="EMBL" id="KAF5176401.1"/>
    </source>
</evidence>
<evidence type="ECO:0000256" key="4">
    <source>
        <dbReference type="ARBA" id="ARBA00022963"/>
    </source>
</evidence>
<dbReference type="PANTHER" id="PTHR32176">
    <property type="entry name" value="XYLOSE ISOMERASE"/>
    <property type="match status" value="1"/>
</dbReference>
<dbReference type="SUPFAM" id="SSF52151">
    <property type="entry name" value="FabD/lysophospholipase-like"/>
    <property type="match status" value="1"/>
</dbReference>
<sequence length="418" mass="45506">METTYSSLALQPPVYGKLVTVLSIDGGGIRGIIPGTILAFLESELQKLDGEDVRLADYFDVVAGTSTGGLVTAMLTAPNESNRPLYAAKDITPFYLENCPKIFPQDSATMCCGLNLIFCGLLSTVKSFFKSLMGPKYDGKYLHSLIKEELGETRLSQTLTNVAITTFDIKRLQPTIFSNFQLTKNPVLDVRLSDICIATSAAPTYLPAYYFQNTDSEGNVREFNLVDGGVTANNPTLVALSEVTKQINNENPDFLPTKPLDYGKYLVISLGTGSAKIEGQEKYNADMAAKWGLLGWLTASDSTPLVELFTQSSADLVDYHLCVVFQALKSEANYLRIQDETLGTTESSADIATTENLNNLVQIGENLLKKPVSKMNLDTGVSEPVADGGTNEEALVRFAKLLSDERKLRETTSPHTAS</sequence>
<dbReference type="OrthoDB" id="1658288at2759"/>
<keyword evidence="5 6" id="KW-0443">Lipid metabolism</keyword>
<evidence type="ECO:0000259" key="8">
    <source>
        <dbReference type="PROSITE" id="PS51635"/>
    </source>
</evidence>
<keyword evidence="3" id="KW-0611">Plant defense</keyword>
<proteinExistence type="inferred from homology"/>
<dbReference type="InterPro" id="IPR002641">
    <property type="entry name" value="PNPLA_dom"/>
</dbReference>
<dbReference type="GO" id="GO:0004620">
    <property type="term" value="F:phospholipase activity"/>
    <property type="evidence" value="ECO:0007669"/>
    <property type="project" value="TreeGrafter"/>
</dbReference>
<evidence type="ECO:0000256" key="6">
    <source>
        <dbReference type="PROSITE-ProRule" id="PRU01161"/>
    </source>
</evidence>
<feature type="active site" description="Nucleophile" evidence="6">
    <location>
        <position position="66"/>
    </location>
</feature>
<dbReference type="Proteomes" id="UP000554482">
    <property type="component" value="Unassembled WGS sequence"/>
</dbReference>